<evidence type="ECO:0000313" key="2">
    <source>
        <dbReference type="Proteomes" id="UP001497416"/>
    </source>
</evidence>
<gene>
    <name evidence="1" type="ORF">T190607A01A_10801</name>
</gene>
<comment type="caution">
    <text evidence="1">The sequence shown here is derived from an EMBL/GenBank/DDBJ whole genome shotgun (WGS) entry which is preliminary data.</text>
</comment>
<evidence type="ECO:0000313" key="1">
    <source>
        <dbReference type="EMBL" id="CAL2079066.1"/>
    </source>
</evidence>
<protein>
    <recommendedName>
        <fullName evidence="3">Outer membrane beta-barrel porin/alpha-amylase</fullName>
    </recommendedName>
</protein>
<dbReference type="Proteomes" id="UP001497416">
    <property type="component" value="Unassembled WGS sequence"/>
</dbReference>
<accession>A0ABP1EI41</accession>
<dbReference type="EMBL" id="CAXIXY010000003">
    <property type="protein sequence ID" value="CAL2079066.1"/>
    <property type="molecule type" value="Genomic_DNA"/>
</dbReference>
<reference evidence="1 2" key="1">
    <citation type="submission" date="2024-05" db="EMBL/GenBank/DDBJ databases">
        <authorList>
            <person name="Duchaud E."/>
        </authorList>
    </citation>
    <scope>NUCLEOTIDE SEQUENCE [LARGE SCALE GENOMIC DNA]</scope>
    <source>
        <strain evidence="1">Ena-SAMPLE-TAB-13-05-2024-13:56:06:370-140302</strain>
    </source>
</reference>
<organism evidence="1 2">
    <name type="scientific">Tenacibaculum platacis</name>
    <dbReference type="NCBI Taxonomy" id="3137852"/>
    <lineage>
        <taxon>Bacteria</taxon>
        <taxon>Pseudomonadati</taxon>
        <taxon>Bacteroidota</taxon>
        <taxon>Flavobacteriia</taxon>
        <taxon>Flavobacteriales</taxon>
        <taxon>Flavobacteriaceae</taxon>
        <taxon>Tenacibaculum</taxon>
    </lineage>
</organism>
<sequence length="294" mass="33213">MKRISILIALLAFNVTLFSQEEEKEEKEEKNNLQVFTPSKLLNKGQWDIKWFNGLYTQTKQTGPNNGDSQDIARQNFFTSTLEVFTGISDNNRINVGGIIEFRSNTFGGRQALSVFSLEDTQTDRKGISSIAPSIKIQPFENIGNFSIQSAIHIPLLESGDEQNPEGFLDQTAWSFQNRFFYDYTFASGKWQLFTELNTEYGFGDDKSFANNTFLVVPGAFISYFPTQEATVLAFVQHSERFGDFEQDNTALGFGGKYQLTDVLNLEVLYSNIVRGTNFQGLGETYSLGLRALF</sequence>
<name>A0ABP1EI41_9FLAO</name>
<evidence type="ECO:0008006" key="3">
    <source>
        <dbReference type="Google" id="ProtNLM"/>
    </source>
</evidence>
<dbReference type="RefSeq" id="WP_348710501.1">
    <property type="nucleotide sequence ID" value="NZ_CAXIXY010000003.1"/>
</dbReference>
<proteinExistence type="predicted"/>
<keyword evidence="2" id="KW-1185">Reference proteome</keyword>